<name>A0A914DP18_9BILA</name>
<evidence type="ECO:0000259" key="1">
    <source>
        <dbReference type="PROSITE" id="PS50041"/>
    </source>
</evidence>
<evidence type="ECO:0000313" key="3">
    <source>
        <dbReference type="WBParaSite" id="ACRNAN_scaffold3068.g27043.t1"/>
    </source>
</evidence>
<feature type="domain" description="C-type lectin" evidence="1">
    <location>
        <begin position="1"/>
        <end position="101"/>
    </location>
</feature>
<dbReference type="InterPro" id="IPR001304">
    <property type="entry name" value="C-type_lectin-like"/>
</dbReference>
<sequence>MCQFGSVLPTIPASILNVDYQNLLEAMFTGNNPFTGQSLYPYYFGLHKNLVGVWSWYDYDQSEFPLSGFTKWGQGEPSTGNCTIMDSTDGVNLVWKTTGCDPVNVKINTVICQAKSCDSSSLACCSECVKPSKKKH</sequence>
<dbReference type="InterPro" id="IPR016187">
    <property type="entry name" value="CTDL_fold"/>
</dbReference>
<protein>
    <submittedName>
        <fullName evidence="3">C-type lectin domain-containing protein</fullName>
    </submittedName>
</protein>
<organism evidence="2 3">
    <name type="scientific">Acrobeloides nanus</name>
    <dbReference type="NCBI Taxonomy" id="290746"/>
    <lineage>
        <taxon>Eukaryota</taxon>
        <taxon>Metazoa</taxon>
        <taxon>Ecdysozoa</taxon>
        <taxon>Nematoda</taxon>
        <taxon>Chromadorea</taxon>
        <taxon>Rhabditida</taxon>
        <taxon>Tylenchina</taxon>
        <taxon>Cephalobomorpha</taxon>
        <taxon>Cephaloboidea</taxon>
        <taxon>Cephalobidae</taxon>
        <taxon>Acrobeloides</taxon>
    </lineage>
</organism>
<dbReference type="InterPro" id="IPR016186">
    <property type="entry name" value="C-type_lectin-like/link_sf"/>
</dbReference>
<dbReference type="Gene3D" id="3.10.100.10">
    <property type="entry name" value="Mannose-Binding Protein A, subunit A"/>
    <property type="match status" value="1"/>
</dbReference>
<reference evidence="3" key="1">
    <citation type="submission" date="2022-11" db="UniProtKB">
        <authorList>
            <consortium name="WormBaseParasite"/>
        </authorList>
    </citation>
    <scope>IDENTIFICATION</scope>
</reference>
<keyword evidence="2" id="KW-1185">Reference proteome</keyword>
<accession>A0A914DP18</accession>
<proteinExistence type="predicted"/>
<dbReference type="Proteomes" id="UP000887540">
    <property type="component" value="Unplaced"/>
</dbReference>
<dbReference type="SUPFAM" id="SSF56436">
    <property type="entry name" value="C-type lectin-like"/>
    <property type="match status" value="1"/>
</dbReference>
<dbReference type="PROSITE" id="PS50041">
    <property type="entry name" value="C_TYPE_LECTIN_2"/>
    <property type="match status" value="1"/>
</dbReference>
<evidence type="ECO:0000313" key="2">
    <source>
        <dbReference type="Proteomes" id="UP000887540"/>
    </source>
</evidence>
<dbReference type="AlphaFoldDB" id="A0A914DP18"/>
<dbReference type="WBParaSite" id="ACRNAN_scaffold3068.g27043.t1">
    <property type="protein sequence ID" value="ACRNAN_scaffold3068.g27043.t1"/>
    <property type="gene ID" value="ACRNAN_scaffold3068.g27043"/>
</dbReference>
<dbReference type="CDD" id="cd00037">
    <property type="entry name" value="CLECT"/>
    <property type="match status" value="1"/>
</dbReference>